<dbReference type="PROSITE" id="PS50801">
    <property type="entry name" value="STAS"/>
    <property type="match status" value="1"/>
</dbReference>
<evidence type="ECO:0000313" key="4">
    <source>
        <dbReference type="EMBL" id="MDT8902051.1"/>
    </source>
</evidence>
<feature type="domain" description="STAS" evidence="3">
    <location>
        <begin position="1"/>
        <end position="108"/>
    </location>
</feature>
<dbReference type="RefSeq" id="WP_413780541.1">
    <property type="nucleotide sequence ID" value="NZ_JAUOZS010000001.1"/>
</dbReference>
<protein>
    <recommendedName>
        <fullName evidence="2">Anti-sigma factor antagonist</fullName>
    </recommendedName>
</protein>
<name>A0ABU3NZ33_9FIRM</name>
<organism evidence="4 5">
    <name type="scientific">Anaeroselena agilis</name>
    <dbReference type="NCBI Taxonomy" id="3063788"/>
    <lineage>
        <taxon>Bacteria</taxon>
        <taxon>Bacillati</taxon>
        <taxon>Bacillota</taxon>
        <taxon>Negativicutes</taxon>
        <taxon>Acetonemataceae</taxon>
        <taxon>Anaeroselena</taxon>
    </lineage>
</organism>
<keyword evidence="5" id="KW-1185">Reference proteome</keyword>
<proteinExistence type="inferred from homology"/>
<dbReference type="PANTHER" id="PTHR33495">
    <property type="entry name" value="ANTI-SIGMA FACTOR ANTAGONIST TM_1081-RELATED-RELATED"/>
    <property type="match status" value="1"/>
</dbReference>
<reference evidence="4 5" key="1">
    <citation type="submission" date="2023-07" db="EMBL/GenBank/DDBJ databases">
        <title>The novel representative of Negativicutes class, Anaeroselena agilis gen. nov. sp. nov.</title>
        <authorList>
            <person name="Prokofeva M.I."/>
            <person name="Elcheninov A.G."/>
            <person name="Klyukina A."/>
            <person name="Kublanov I.V."/>
            <person name="Frolov E.N."/>
            <person name="Podosokorskaya O.A."/>
        </authorList>
    </citation>
    <scope>NUCLEOTIDE SEQUENCE [LARGE SCALE GENOMIC DNA]</scope>
    <source>
        <strain evidence="4 5">4137-cl</strain>
    </source>
</reference>
<sequence length="150" mass="16055">MRITDLDGIPVVELASRIDVSTAPALENLLNGLLDDGRTGIICDFAATEYISSLGLRVFLSALKRTAKAGGSLVLCSLKPGILEIFDMTGFTGLFAIFPSAEAARGFFRALPPDSAGPKSEQELLIDRQPDEVTRAYAARPAPVRMDEKA</sequence>
<comment type="similarity">
    <text evidence="1 2">Belongs to the anti-sigma-factor antagonist family.</text>
</comment>
<dbReference type="Pfam" id="PF01740">
    <property type="entry name" value="STAS"/>
    <property type="match status" value="1"/>
</dbReference>
<comment type="caution">
    <text evidence="4">The sequence shown here is derived from an EMBL/GenBank/DDBJ whole genome shotgun (WGS) entry which is preliminary data.</text>
</comment>
<dbReference type="Proteomes" id="UP001254848">
    <property type="component" value="Unassembled WGS sequence"/>
</dbReference>
<dbReference type="Gene3D" id="3.30.750.24">
    <property type="entry name" value="STAS domain"/>
    <property type="match status" value="1"/>
</dbReference>
<dbReference type="InterPro" id="IPR003658">
    <property type="entry name" value="Anti-sigma_ant"/>
</dbReference>
<evidence type="ECO:0000256" key="2">
    <source>
        <dbReference type="RuleBase" id="RU003749"/>
    </source>
</evidence>
<dbReference type="PANTHER" id="PTHR33495:SF2">
    <property type="entry name" value="ANTI-SIGMA FACTOR ANTAGONIST TM_1081-RELATED"/>
    <property type="match status" value="1"/>
</dbReference>
<dbReference type="EMBL" id="JAUOZS010000001">
    <property type="protein sequence ID" value="MDT8902051.1"/>
    <property type="molecule type" value="Genomic_DNA"/>
</dbReference>
<dbReference type="InterPro" id="IPR036513">
    <property type="entry name" value="STAS_dom_sf"/>
</dbReference>
<evidence type="ECO:0000256" key="1">
    <source>
        <dbReference type="ARBA" id="ARBA00009013"/>
    </source>
</evidence>
<accession>A0ABU3NZ33</accession>
<evidence type="ECO:0000259" key="3">
    <source>
        <dbReference type="PROSITE" id="PS50801"/>
    </source>
</evidence>
<dbReference type="SUPFAM" id="SSF52091">
    <property type="entry name" value="SpoIIaa-like"/>
    <property type="match status" value="1"/>
</dbReference>
<dbReference type="InterPro" id="IPR002645">
    <property type="entry name" value="STAS_dom"/>
</dbReference>
<evidence type="ECO:0000313" key="5">
    <source>
        <dbReference type="Proteomes" id="UP001254848"/>
    </source>
</evidence>
<gene>
    <name evidence="4" type="ORF">Q4T40_12415</name>
</gene>
<dbReference type="CDD" id="cd07043">
    <property type="entry name" value="STAS_anti-anti-sigma_factors"/>
    <property type="match status" value="1"/>
</dbReference>
<dbReference type="NCBIfam" id="TIGR00377">
    <property type="entry name" value="ant_ant_sig"/>
    <property type="match status" value="1"/>
</dbReference>